<evidence type="ECO:0000313" key="1">
    <source>
        <dbReference type="EMBL" id="ADI14497.1"/>
    </source>
</evidence>
<organism evidence="1 2">
    <name type="scientific">Truepera radiovictrix (strain DSM 17093 / CIP 108686 / LMG 22925 / RQ-24)</name>
    <dbReference type="NCBI Taxonomy" id="649638"/>
    <lineage>
        <taxon>Bacteria</taxon>
        <taxon>Thermotogati</taxon>
        <taxon>Deinococcota</taxon>
        <taxon>Deinococci</taxon>
        <taxon>Trueperales</taxon>
        <taxon>Trueperaceae</taxon>
        <taxon>Truepera</taxon>
    </lineage>
</organism>
<gene>
    <name evidence="1" type="ordered locus">Trad_1375</name>
</gene>
<dbReference type="HOGENOM" id="CLU_2468141_0_0_0"/>
<keyword evidence="2" id="KW-1185">Reference proteome</keyword>
<name>D7CWY9_TRURR</name>
<protein>
    <submittedName>
        <fullName evidence="1">Uncharacterized protein</fullName>
    </submittedName>
</protein>
<reference evidence="1 2" key="2">
    <citation type="journal article" date="2011" name="Stand. Genomic Sci.">
        <title>Complete genome sequence of Truepera radiovictrix type strain (RQ-24).</title>
        <authorList>
            <person name="Ivanova N."/>
            <person name="Rohde C."/>
            <person name="Munk C."/>
            <person name="Nolan M."/>
            <person name="Lucas S."/>
            <person name="Del Rio T.G."/>
            <person name="Tice H."/>
            <person name="Deshpande S."/>
            <person name="Cheng J.F."/>
            <person name="Tapia R."/>
            <person name="Han C."/>
            <person name="Goodwin L."/>
            <person name="Pitluck S."/>
            <person name="Liolios K."/>
            <person name="Mavromatis K."/>
            <person name="Mikhailova N."/>
            <person name="Pati A."/>
            <person name="Chen A."/>
            <person name="Palaniappan K."/>
            <person name="Land M."/>
            <person name="Hauser L."/>
            <person name="Chang Y.J."/>
            <person name="Jeffries C.D."/>
            <person name="Brambilla E."/>
            <person name="Rohde M."/>
            <person name="Goker M."/>
            <person name="Tindall B.J."/>
            <person name="Woyke T."/>
            <person name="Bristow J."/>
            <person name="Eisen J.A."/>
            <person name="Markowitz V."/>
            <person name="Hugenholtz P."/>
            <person name="Kyrpides N.C."/>
            <person name="Klenk H.P."/>
            <person name="Lapidus A."/>
        </authorList>
    </citation>
    <scope>NUCLEOTIDE SEQUENCE [LARGE SCALE GENOMIC DNA]</scope>
    <source>
        <strain evidence="2">DSM 17093 / CIP 108686 / LMG 22925 / RQ-24</strain>
    </source>
</reference>
<dbReference type="AlphaFoldDB" id="D7CWY9"/>
<evidence type="ECO:0000313" key="2">
    <source>
        <dbReference type="Proteomes" id="UP000000379"/>
    </source>
</evidence>
<accession>D7CWY9</accession>
<dbReference type="EMBL" id="CP002049">
    <property type="protein sequence ID" value="ADI14497.1"/>
    <property type="molecule type" value="Genomic_DNA"/>
</dbReference>
<dbReference type="Proteomes" id="UP000000379">
    <property type="component" value="Chromosome"/>
</dbReference>
<dbReference type="KEGG" id="tra:Trad_1375"/>
<proteinExistence type="predicted"/>
<reference evidence="2" key="1">
    <citation type="submission" date="2010-05" db="EMBL/GenBank/DDBJ databases">
        <title>The complete genome of Truepera radiovictris DSM 17093.</title>
        <authorList>
            <consortium name="US DOE Joint Genome Institute (JGI-PGF)"/>
            <person name="Lucas S."/>
            <person name="Copeland A."/>
            <person name="Lapidus A."/>
            <person name="Glavina del Rio T."/>
            <person name="Dalin E."/>
            <person name="Tice H."/>
            <person name="Bruce D."/>
            <person name="Goodwin L."/>
            <person name="Pitluck S."/>
            <person name="Kyrpides N."/>
            <person name="Mavromatis K."/>
            <person name="Ovchinnikova G."/>
            <person name="Munk A.C."/>
            <person name="Detter J.C."/>
            <person name="Han C."/>
            <person name="Tapia R."/>
            <person name="Land M."/>
            <person name="Hauser L."/>
            <person name="Markowitz V."/>
            <person name="Cheng J.-F."/>
            <person name="Hugenholtz P."/>
            <person name="Woyke T."/>
            <person name="Wu D."/>
            <person name="Tindall B."/>
            <person name="Pomrenke H.G."/>
            <person name="Brambilla E."/>
            <person name="Klenk H.-P."/>
            <person name="Eisen J.A."/>
        </authorList>
    </citation>
    <scope>NUCLEOTIDE SEQUENCE [LARGE SCALE GENOMIC DNA]</scope>
    <source>
        <strain evidence="2">DSM 17093 / CIP 108686 / LMG 22925 / RQ-24</strain>
    </source>
</reference>
<sequence>MTRWPPAPLITGLSKYRRTAQRLSRLEVALVVLRGLFPVGSARLASLPLLPKLALGTALLAALWLRPSFWLGLVLIIIVRQMMILVLW</sequence>